<dbReference type="InterPro" id="IPR012854">
    <property type="entry name" value="Cu_amine_oxidase-like_N"/>
</dbReference>
<feature type="domain" description="Copper amine oxidase-like N-terminal" evidence="2">
    <location>
        <begin position="43"/>
        <end position="144"/>
    </location>
</feature>
<name>A0A9X2BT89_9BACL</name>
<feature type="signal peptide" evidence="1">
    <location>
        <begin position="1"/>
        <end position="20"/>
    </location>
</feature>
<dbReference type="Pfam" id="PF07833">
    <property type="entry name" value="Cu_amine_oxidN1"/>
    <property type="match status" value="1"/>
</dbReference>
<dbReference type="InterPro" id="IPR036582">
    <property type="entry name" value="Mao_N_sf"/>
</dbReference>
<sequence length="312" mass="35160">MKKKLLIGLCSFILFGLNFGQDTNAASADIPKVKNMSIEVLIDARRVAFPDVRPQIKNGSTLIPLRFVTDKLGGKLTLTGKNIAIEKGDREIAMTIGGKTATVNGETVTLDTPSVAVNGRTLVPLRFVSQALGETVKWDGVNQYIWIGSTEVPKLEDVAKPVSIEPYLDLFKKGEYVLKFGNITYSQVRILNKDDFPIQFENEIIYRIDYAQSADGMEYLRSISDSKSITGLTYYLLQKGQPLRYRGEVNVFRERVKQDSDLRIKYHRIIARKDEDILGDRNYKSVKFKDLDFVGLDVDSDAAVFIKNDFLI</sequence>
<protein>
    <submittedName>
        <fullName evidence="3">Copper amine oxidase N-terminal domain-containing protein</fullName>
    </submittedName>
</protein>
<dbReference type="AlphaFoldDB" id="A0A9X2BT89"/>
<evidence type="ECO:0000259" key="2">
    <source>
        <dbReference type="Pfam" id="PF07833"/>
    </source>
</evidence>
<dbReference type="Proteomes" id="UP001139534">
    <property type="component" value="Unassembled WGS sequence"/>
</dbReference>
<comment type="caution">
    <text evidence="3">The sequence shown here is derived from an EMBL/GenBank/DDBJ whole genome shotgun (WGS) entry which is preliminary data.</text>
</comment>
<accession>A0A9X2BT89</accession>
<dbReference type="SUPFAM" id="SSF55383">
    <property type="entry name" value="Copper amine oxidase, domain N"/>
    <property type="match status" value="1"/>
</dbReference>
<reference evidence="3" key="1">
    <citation type="submission" date="2022-04" db="EMBL/GenBank/DDBJ databases">
        <authorList>
            <person name="Seo M.-J."/>
        </authorList>
    </citation>
    <scope>NUCLEOTIDE SEQUENCE</scope>
    <source>
        <strain evidence="3">MBLB2552</strain>
    </source>
</reference>
<dbReference type="EMBL" id="JALPRK010000021">
    <property type="protein sequence ID" value="MCK8489200.1"/>
    <property type="molecule type" value="Genomic_DNA"/>
</dbReference>
<evidence type="ECO:0000256" key="1">
    <source>
        <dbReference type="SAM" id="SignalP"/>
    </source>
</evidence>
<evidence type="ECO:0000313" key="4">
    <source>
        <dbReference type="Proteomes" id="UP001139534"/>
    </source>
</evidence>
<feature type="chain" id="PRO_5040771992" evidence="1">
    <location>
        <begin position="21"/>
        <end position="312"/>
    </location>
</feature>
<dbReference type="RefSeq" id="WP_248553242.1">
    <property type="nucleotide sequence ID" value="NZ_JALPRK010000021.1"/>
</dbReference>
<gene>
    <name evidence="3" type="ORF">M0651_18670</name>
</gene>
<organism evidence="3 4">
    <name type="scientific">Paenibacillus mellifer</name>
    <dbReference type="NCBI Taxonomy" id="2937794"/>
    <lineage>
        <taxon>Bacteria</taxon>
        <taxon>Bacillati</taxon>
        <taxon>Bacillota</taxon>
        <taxon>Bacilli</taxon>
        <taxon>Bacillales</taxon>
        <taxon>Paenibacillaceae</taxon>
        <taxon>Paenibacillus</taxon>
    </lineage>
</organism>
<evidence type="ECO:0000313" key="3">
    <source>
        <dbReference type="EMBL" id="MCK8489200.1"/>
    </source>
</evidence>
<keyword evidence="4" id="KW-1185">Reference proteome</keyword>
<keyword evidence="1" id="KW-0732">Signal</keyword>
<proteinExistence type="predicted"/>
<dbReference type="Gene3D" id="3.30.457.10">
    <property type="entry name" value="Copper amine oxidase-like, N-terminal domain"/>
    <property type="match status" value="1"/>
</dbReference>